<keyword evidence="8" id="KW-0472">Membrane</keyword>
<evidence type="ECO:0000256" key="1">
    <source>
        <dbReference type="ARBA" id="ARBA00000085"/>
    </source>
</evidence>
<dbReference type="PATRIC" id="fig|1384054.3.peg.564"/>
<proteinExistence type="predicted"/>
<dbReference type="Pfam" id="PF00512">
    <property type="entry name" value="HisKA"/>
    <property type="match status" value="1"/>
</dbReference>
<dbReference type="Pfam" id="PF02518">
    <property type="entry name" value="HATPase_c"/>
    <property type="match status" value="1"/>
</dbReference>
<evidence type="ECO:0000256" key="6">
    <source>
        <dbReference type="ARBA" id="ARBA00022692"/>
    </source>
</evidence>
<keyword evidence="4" id="KW-0597">Phosphoprotein</keyword>
<dbReference type="EC" id="2.7.13.3" evidence="3"/>
<dbReference type="InterPro" id="IPR050428">
    <property type="entry name" value="TCS_sensor_his_kinase"/>
</dbReference>
<feature type="domain" description="Histidine kinase" evidence="10">
    <location>
        <begin position="251"/>
        <end position="470"/>
    </location>
</feature>
<dbReference type="PROSITE" id="PS50109">
    <property type="entry name" value="HIS_KIN"/>
    <property type="match status" value="1"/>
</dbReference>
<evidence type="ECO:0000313" key="13">
    <source>
        <dbReference type="Proteomes" id="UP000029392"/>
    </source>
</evidence>
<dbReference type="InterPro" id="IPR003594">
    <property type="entry name" value="HATPase_dom"/>
</dbReference>
<dbReference type="InterPro" id="IPR003661">
    <property type="entry name" value="HisK_dim/P_dom"/>
</dbReference>
<evidence type="ECO:0000256" key="7">
    <source>
        <dbReference type="ARBA" id="ARBA00022777"/>
    </source>
</evidence>
<dbReference type="Gene3D" id="3.30.565.10">
    <property type="entry name" value="Histidine kinase-like ATPase, C-terminal domain"/>
    <property type="match status" value="1"/>
</dbReference>
<keyword evidence="13" id="KW-1185">Reference proteome</keyword>
<dbReference type="STRING" id="1384054.N790_14150"/>
<dbReference type="PANTHER" id="PTHR45436:SF5">
    <property type="entry name" value="SENSOR HISTIDINE KINASE TRCS"/>
    <property type="match status" value="1"/>
</dbReference>
<dbReference type="EMBL" id="AVCH01000039">
    <property type="protein sequence ID" value="KFN51780.1"/>
    <property type="molecule type" value="Genomic_DNA"/>
</dbReference>
<dbReference type="eggNOG" id="COG0642">
    <property type="taxonomic scope" value="Bacteria"/>
</dbReference>
<comment type="subcellular location">
    <subcellularLocation>
        <location evidence="2">Membrane</location>
    </subcellularLocation>
</comment>
<dbReference type="InterPro" id="IPR003660">
    <property type="entry name" value="HAMP_dom"/>
</dbReference>
<dbReference type="SMART" id="SM00387">
    <property type="entry name" value="HATPase_c"/>
    <property type="match status" value="1"/>
</dbReference>
<dbReference type="PROSITE" id="PS50885">
    <property type="entry name" value="HAMP"/>
    <property type="match status" value="1"/>
</dbReference>
<evidence type="ECO:0000256" key="9">
    <source>
        <dbReference type="ARBA" id="ARBA00023012"/>
    </source>
</evidence>
<keyword evidence="8" id="KW-1133">Transmembrane helix</keyword>
<evidence type="ECO:0000259" key="10">
    <source>
        <dbReference type="PROSITE" id="PS50109"/>
    </source>
</evidence>
<evidence type="ECO:0000259" key="11">
    <source>
        <dbReference type="PROSITE" id="PS50885"/>
    </source>
</evidence>
<dbReference type="Gene3D" id="1.10.287.130">
    <property type="match status" value="1"/>
</dbReference>
<dbReference type="AlphaFoldDB" id="A0A091C547"/>
<comment type="catalytic activity">
    <reaction evidence="1">
        <text>ATP + protein L-histidine = ADP + protein N-phospho-L-histidine.</text>
        <dbReference type="EC" id="2.7.13.3"/>
    </reaction>
</comment>
<accession>A0A091C547</accession>
<dbReference type="SMART" id="SM00388">
    <property type="entry name" value="HisKA"/>
    <property type="match status" value="1"/>
</dbReference>
<dbReference type="PANTHER" id="PTHR45436">
    <property type="entry name" value="SENSOR HISTIDINE KINASE YKOH"/>
    <property type="match status" value="1"/>
</dbReference>
<dbReference type="RefSeq" id="WP_052385648.1">
    <property type="nucleotide sequence ID" value="NZ_AVCH01000039.1"/>
</dbReference>
<dbReference type="InterPro" id="IPR036097">
    <property type="entry name" value="HisK_dim/P_sf"/>
</dbReference>
<feature type="domain" description="HAMP" evidence="11">
    <location>
        <begin position="190"/>
        <end position="243"/>
    </location>
</feature>
<gene>
    <name evidence="12" type="ORF">N790_14150</name>
</gene>
<name>A0A091C547_9GAMM</name>
<dbReference type="Proteomes" id="UP000029392">
    <property type="component" value="Unassembled WGS sequence"/>
</dbReference>
<dbReference type="GO" id="GO:0005886">
    <property type="term" value="C:plasma membrane"/>
    <property type="evidence" value="ECO:0007669"/>
    <property type="project" value="TreeGrafter"/>
</dbReference>
<sequence>MWRARPGSLRQRIGLGVAGALVLALGGLFVSLDAMVDGEIYRRFDDSLSSRANAIAAYLGARVDRAQPIERWMPEFREEGHRDFFQAWDAQGRVVARSASAQSADLDRPAGLGPDGFLHYDLPLPDGHRGRAVARRYALGADDPRRHLLLVVAEEREQIDALEQRLHLLTGGTVTLALALAILLAWRGTSLGLRPLDQLADRIAAVRLTDPGAAIADDSLPSELQPLARRFDEVIGTLLRNLARERRFAQDLAHELRTPVAELRAITETSLVVQDPAQQRRSLEELARLGGEMEQTVEALLSLARHEAGLVQPEVEPVELAATLATACRRLEALRERRGIACAMALPAEHWVNADASMSARLVAILLGNAFEYAPEGSAVRVTLQPRPGALWIENEAPELADADLEHLGTRFFRGGRAATGIGGVPHAGLGLALAHALAQAQGLRLEFSLASGWLRATVSGWKALENGAA</sequence>
<dbReference type="CDD" id="cd00082">
    <property type="entry name" value="HisKA"/>
    <property type="match status" value="1"/>
</dbReference>
<dbReference type="SUPFAM" id="SSF55874">
    <property type="entry name" value="ATPase domain of HSP90 chaperone/DNA topoisomerase II/histidine kinase"/>
    <property type="match status" value="1"/>
</dbReference>
<evidence type="ECO:0000256" key="4">
    <source>
        <dbReference type="ARBA" id="ARBA00022553"/>
    </source>
</evidence>
<evidence type="ECO:0000256" key="3">
    <source>
        <dbReference type="ARBA" id="ARBA00012438"/>
    </source>
</evidence>
<protein>
    <recommendedName>
        <fullName evidence="3">histidine kinase</fullName>
        <ecNumber evidence="3">2.7.13.3</ecNumber>
    </recommendedName>
</protein>
<organism evidence="12 13">
    <name type="scientific">Arenimonas malthae CC-JY-1</name>
    <dbReference type="NCBI Taxonomy" id="1384054"/>
    <lineage>
        <taxon>Bacteria</taxon>
        <taxon>Pseudomonadati</taxon>
        <taxon>Pseudomonadota</taxon>
        <taxon>Gammaproteobacteria</taxon>
        <taxon>Lysobacterales</taxon>
        <taxon>Lysobacteraceae</taxon>
        <taxon>Arenimonas</taxon>
    </lineage>
</organism>
<evidence type="ECO:0000256" key="8">
    <source>
        <dbReference type="ARBA" id="ARBA00022989"/>
    </source>
</evidence>
<evidence type="ECO:0000256" key="5">
    <source>
        <dbReference type="ARBA" id="ARBA00022679"/>
    </source>
</evidence>
<dbReference type="GO" id="GO:0000155">
    <property type="term" value="F:phosphorelay sensor kinase activity"/>
    <property type="evidence" value="ECO:0007669"/>
    <property type="project" value="InterPro"/>
</dbReference>
<keyword evidence="5" id="KW-0808">Transferase</keyword>
<evidence type="ECO:0000313" key="12">
    <source>
        <dbReference type="EMBL" id="KFN51780.1"/>
    </source>
</evidence>
<dbReference type="InterPro" id="IPR036890">
    <property type="entry name" value="HATPase_C_sf"/>
</dbReference>
<keyword evidence="6" id="KW-0812">Transmembrane</keyword>
<dbReference type="SUPFAM" id="SSF47384">
    <property type="entry name" value="Homodimeric domain of signal transducing histidine kinase"/>
    <property type="match status" value="1"/>
</dbReference>
<dbReference type="InterPro" id="IPR005467">
    <property type="entry name" value="His_kinase_dom"/>
</dbReference>
<comment type="caution">
    <text evidence="12">The sequence shown here is derived from an EMBL/GenBank/DDBJ whole genome shotgun (WGS) entry which is preliminary data.</text>
</comment>
<evidence type="ECO:0000256" key="2">
    <source>
        <dbReference type="ARBA" id="ARBA00004370"/>
    </source>
</evidence>
<keyword evidence="7" id="KW-0418">Kinase</keyword>
<reference evidence="12 13" key="1">
    <citation type="submission" date="2013-09" db="EMBL/GenBank/DDBJ databases">
        <title>Genome sequencing of Arenimonas malthae.</title>
        <authorList>
            <person name="Chen F."/>
            <person name="Wang G."/>
        </authorList>
    </citation>
    <scope>NUCLEOTIDE SEQUENCE [LARGE SCALE GENOMIC DNA]</scope>
    <source>
        <strain evidence="12 13">CC-JY-1</strain>
    </source>
</reference>
<dbReference type="OrthoDB" id="9809766at2"/>
<keyword evidence="9" id="KW-0902">Two-component regulatory system</keyword>